<name>A0A7Y6DZW6_9CELL</name>
<gene>
    <name evidence="1" type="ORF">HP550_19625</name>
</gene>
<evidence type="ECO:0000313" key="2">
    <source>
        <dbReference type="Proteomes" id="UP000565724"/>
    </source>
</evidence>
<reference evidence="1 2" key="1">
    <citation type="submission" date="2020-05" db="EMBL/GenBank/DDBJ databases">
        <title>Genome Sequencing of Type Strains.</title>
        <authorList>
            <person name="Lemaire J.F."/>
            <person name="Inderbitzin P."/>
            <person name="Gregorio O.A."/>
            <person name="Collins S.B."/>
            <person name="Wespe N."/>
            <person name="Knight-Connoni V."/>
        </authorList>
    </citation>
    <scope>NUCLEOTIDE SEQUENCE [LARGE SCALE GENOMIC DNA]</scope>
    <source>
        <strain evidence="1 2">ATCC 25174</strain>
    </source>
</reference>
<dbReference type="EMBL" id="JABMCI010000070">
    <property type="protein sequence ID" value="NUU19464.1"/>
    <property type="molecule type" value="Genomic_DNA"/>
</dbReference>
<accession>A0A7Y6DZW6</accession>
<dbReference type="AlphaFoldDB" id="A0A7Y6DZW6"/>
<comment type="caution">
    <text evidence="1">The sequence shown here is derived from an EMBL/GenBank/DDBJ whole genome shotgun (WGS) entry which is preliminary data.</text>
</comment>
<dbReference type="RefSeq" id="WP_175349334.1">
    <property type="nucleotide sequence ID" value="NZ_JABMCI010000070.1"/>
</dbReference>
<dbReference type="Proteomes" id="UP000565724">
    <property type="component" value="Unassembled WGS sequence"/>
</dbReference>
<keyword evidence="2" id="KW-1185">Reference proteome</keyword>
<sequence>MRTAGWVSRLRGRLDLSVAAVVFTVPERRLREMDTATGPCVPTGNRQRALAGALRQEYGELPRHTAALYTVLTGLPPEGAMAIVDRQGDGTLHRCTDAFVDAMADEQELLHGLLDEDLADGDEDRTRLAARVDELERAWLAATGWPRDLVSLSGRLARMEWARLARERGHPLYAWHGPSRRMYVAVPSRATSP</sequence>
<proteinExistence type="predicted"/>
<protein>
    <submittedName>
        <fullName evidence="1">Uncharacterized protein</fullName>
    </submittedName>
</protein>
<organism evidence="1 2">
    <name type="scientific">Cellulomonas humilata</name>
    <dbReference type="NCBI Taxonomy" id="144055"/>
    <lineage>
        <taxon>Bacteria</taxon>
        <taxon>Bacillati</taxon>
        <taxon>Actinomycetota</taxon>
        <taxon>Actinomycetes</taxon>
        <taxon>Micrococcales</taxon>
        <taxon>Cellulomonadaceae</taxon>
        <taxon>Cellulomonas</taxon>
    </lineage>
</organism>
<evidence type="ECO:0000313" key="1">
    <source>
        <dbReference type="EMBL" id="NUU19464.1"/>
    </source>
</evidence>